<comment type="similarity">
    <text evidence="1">Belongs to the plant acyltransferase family.</text>
</comment>
<dbReference type="PANTHER" id="PTHR31147">
    <property type="entry name" value="ACYL TRANSFERASE 4"/>
    <property type="match status" value="1"/>
</dbReference>
<evidence type="ECO:0000313" key="4">
    <source>
        <dbReference type="Proteomes" id="UP000634136"/>
    </source>
</evidence>
<dbReference type="PANTHER" id="PTHR31147:SF66">
    <property type="entry name" value="OS05G0315700 PROTEIN"/>
    <property type="match status" value="1"/>
</dbReference>
<evidence type="ECO:0000256" key="2">
    <source>
        <dbReference type="ARBA" id="ARBA00022679"/>
    </source>
</evidence>
<proteinExistence type="inferred from homology"/>
<dbReference type="InterPro" id="IPR050898">
    <property type="entry name" value="Plant_acyltransferase"/>
</dbReference>
<comment type="caution">
    <text evidence="3">The sequence shown here is derived from an EMBL/GenBank/DDBJ whole genome shotgun (WGS) entry which is preliminary data.</text>
</comment>
<dbReference type="AlphaFoldDB" id="A0A834SKN9"/>
<evidence type="ECO:0000313" key="3">
    <source>
        <dbReference type="EMBL" id="KAF7805181.1"/>
    </source>
</evidence>
<reference evidence="3" key="1">
    <citation type="submission" date="2020-09" db="EMBL/GenBank/DDBJ databases">
        <title>Genome-Enabled Discovery of Anthraquinone Biosynthesis in Senna tora.</title>
        <authorList>
            <person name="Kang S.-H."/>
            <person name="Pandey R.P."/>
            <person name="Lee C.-M."/>
            <person name="Sim J.-S."/>
            <person name="Jeong J.-T."/>
            <person name="Choi B.-S."/>
            <person name="Jung M."/>
            <person name="Ginzburg D."/>
            <person name="Zhao K."/>
            <person name="Won S.Y."/>
            <person name="Oh T.-J."/>
            <person name="Yu Y."/>
            <person name="Kim N.-H."/>
            <person name="Lee O.R."/>
            <person name="Lee T.-H."/>
            <person name="Bashyal P."/>
            <person name="Kim T.-S."/>
            <person name="Lee W.-H."/>
            <person name="Kawkins C."/>
            <person name="Kim C.-K."/>
            <person name="Kim J.S."/>
            <person name="Ahn B.O."/>
            <person name="Rhee S.Y."/>
            <person name="Sohng J.K."/>
        </authorList>
    </citation>
    <scope>NUCLEOTIDE SEQUENCE</scope>
    <source>
        <tissue evidence="3">Leaf</tissue>
    </source>
</reference>
<keyword evidence="2 3" id="KW-0808">Transferase</keyword>
<gene>
    <name evidence="3" type="ORF">G2W53_044292</name>
</gene>
<dbReference type="GO" id="GO:0016740">
    <property type="term" value="F:transferase activity"/>
    <property type="evidence" value="ECO:0007669"/>
    <property type="project" value="UniProtKB-KW"/>
</dbReference>
<dbReference type="EMBL" id="JAAIUW010000013">
    <property type="protein sequence ID" value="KAF7805181.1"/>
    <property type="molecule type" value="Genomic_DNA"/>
</dbReference>
<organism evidence="3 4">
    <name type="scientific">Senna tora</name>
    <dbReference type="NCBI Taxonomy" id="362788"/>
    <lineage>
        <taxon>Eukaryota</taxon>
        <taxon>Viridiplantae</taxon>
        <taxon>Streptophyta</taxon>
        <taxon>Embryophyta</taxon>
        <taxon>Tracheophyta</taxon>
        <taxon>Spermatophyta</taxon>
        <taxon>Magnoliopsida</taxon>
        <taxon>eudicotyledons</taxon>
        <taxon>Gunneridae</taxon>
        <taxon>Pentapetalae</taxon>
        <taxon>rosids</taxon>
        <taxon>fabids</taxon>
        <taxon>Fabales</taxon>
        <taxon>Fabaceae</taxon>
        <taxon>Caesalpinioideae</taxon>
        <taxon>Cassia clade</taxon>
        <taxon>Senna</taxon>
    </lineage>
</organism>
<dbReference type="Proteomes" id="UP000634136">
    <property type="component" value="Unassembled WGS sequence"/>
</dbReference>
<name>A0A834SKN9_9FABA</name>
<protein>
    <submittedName>
        <fullName evidence="3">Benzyl alcohol O-benzoyltransferase</fullName>
    </submittedName>
</protein>
<dbReference type="OrthoDB" id="1483986at2759"/>
<keyword evidence="4" id="KW-1185">Reference proteome</keyword>
<dbReference type="InterPro" id="IPR023213">
    <property type="entry name" value="CAT-like_dom_sf"/>
</dbReference>
<dbReference type="Pfam" id="PF02458">
    <property type="entry name" value="Transferase"/>
    <property type="match status" value="1"/>
</dbReference>
<sequence>MDQSTPCDLVFTVRRRQPELVAPAKPTPRELKLLSDIDDQDGFRFQIPLIHFYPSQASMAGKDPAHTIKTALAQTLVYYYPLAGRLREAPARKLLVDCSAQGVLFVEADADVTLAQFGHLQPPFPCFQQLLYKLPGSEGIINCPLLHIQVTRLKCGGFIFAVNVNHTMCDAPGFVQFLEALAEIARGASQPSILPVWRREVLNARDPPRVTCTHYEYEQVAVPSDDDDSEDTVQRSFFFGPTEVAAIRQLVPHHLRHQCTKFELLTAFLWRCRTIALQLQPNDDVRFMCIMNARGKTKGGLEIPEGYYGNAFVYPAAVTSAGKLCERPLGYALELVRKAKGMVSEEYVHSVIDLMVIKGRPCYTTARSWLVSDLTHFGFGDVDFGWGKAVYGGPANAGLGSNPGVSFYVATINAKGEEGIVVPIRLPSKAMKRFAKELDDVVKICNNNQGSTVINSSL</sequence>
<dbReference type="Gene3D" id="3.30.559.10">
    <property type="entry name" value="Chloramphenicol acetyltransferase-like domain"/>
    <property type="match status" value="2"/>
</dbReference>
<accession>A0A834SKN9</accession>
<evidence type="ECO:0000256" key="1">
    <source>
        <dbReference type="ARBA" id="ARBA00009861"/>
    </source>
</evidence>